<accession>J9D667</accession>
<proteinExistence type="predicted"/>
<keyword evidence="2" id="KW-1185">Reference proteome</keyword>
<dbReference type="EMBL" id="AFBI03000047">
    <property type="protein sequence ID" value="EJW03034.1"/>
    <property type="molecule type" value="Genomic_DNA"/>
</dbReference>
<comment type="caution">
    <text evidence="1">The sequence shown here is derived from an EMBL/GenBank/DDBJ whole genome shotgun (WGS) entry which is preliminary data.</text>
</comment>
<dbReference type="VEuPathDB" id="MicrosporidiaDB:EDEG_02584"/>
<sequence length="226" mass="25786">MSELFSSVRSQFSDWDLLKDSEEAQKQSHEKNFPYKNSNGLSQRKTTIVNSFTAHTFDSAGTFDIEKINSNRRETQLALKKQESIWTISNLSKKAIGLYEGIKEMIFPTSHTVYQKVCNMFSNFVFPILNLYICVNSFSFALQVNGPNINMKCVQYISITSIIADIIKHSLIGRKNFMTDAKFSTFIAFEAITKASALSMMIGIYSDFIPCEKIYAMINYKKFEGV</sequence>
<evidence type="ECO:0000313" key="1">
    <source>
        <dbReference type="EMBL" id="EJW03034.1"/>
    </source>
</evidence>
<name>J9D667_EDHAE</name>
<dbReference type="InParanoid" id="J9D667"/>
<reference evidence="2" key="2">
    <citation type="submission" date="2015-07" db="EMBL/GenBank/DDBJ databases">
        <title>Contrasting host-pathogen interactions and genome evolution in two generalist and specialist microsporidian pathogens of mosquitoes.</title>
        <authorList>
            <consortium name="The Broad Institute Genomics Platform"/>
            <consortium name="The Broad Institute Genome Sequencing Center for Infectious Disease"/>
            <person name="Cuomo C.A."/>
            <person name="Sanscrainte N.D."/>
            <person name="Goldberg J.M."/>
            <person name="Heiman D."/>
            <person name="Young S."/>
            <person name="Zeng Q."/>
            <person name="Becnel J.J."/>
            <person name="Birren B.W."/>
        </authorList>
    </citation>
    <scope>NUCLEOTIDE SEQUENCE [LARGE SCALE GENOMIC DNA]</scope>
    <source>
        <strain evidence="2">USNM 41457</strain>
    </source>
</reference>
<gene>
    <name evidence="1" type="ORF">EDEG_02584</name>
</gene>
<evidence type="ECO:0000313" key="2">
    <source>
        <dbReference type="Proteomes" id="UP000003163"/>
    </source>
</evidence>
<dbReference type="HOGENOM" id="CLU_1224755_0_0_1"/>
<organism evidence="1 2">
    <name type="scientific">Edhazardia aedis (strain USNM 41457)</name>
    <name type="common">Microsporidian parasite</name>
    <dbReference type="NCBI Taxonomy" id="1003232"/>
    <lineage>
        <taxon>Eukaryota</taxon>
        <taxon>Fungi</taxon>
        <taxon>Fungi incertae sedis</taxon>
        <taxon>Microsporidia</taxon>
        <taxon>Edhazardia</taxon>
    </lineage>
</organism>
<reference evidence="1 2" key="1">
    <citation type="submission" date="2011-08" db="EMBL/GenBank/DDBJ databases">
        <authorList>
            <person name="Liu Z.J."/>
            <person name="Shi F.L."/>
            <person name="Lu J.Q."/>
            <person name="Li M."/>
            <person name="Wang Z.L."/>
        </authorList>
    </citation>
    <scope>NUCLEOTIDE SEQUENCE [LARGE SCALE GENOMIC DNA]</scope>
    <source>
        <strain evidence="1 2">USNM 41457</strain>
    </source>
</reference>
<protein>
    <submittedName>
        <fullName evidence="1">Uncharacterized protein</fullName>
    </submittedName>
</protein>
<dbReference type="Proteomes" id="UP000003163">
    <property type="component" value="Unassembled WGS sequence"/>
</dbReference>
<dbReference type="AlphaFoldDB" id="J9D667"/>